<evidence type="ECO:0000313" key="2">
    <source>
        <dbReference type="EMBL" id="MBH0777504.1"/>
    </source>
</evidence>
<organism evidence="2 3">
    <name type="scientific">Nocardia bovistercoris</name>
    <dbReference type="NCBI Taxonomy" id="2785916"/>
    <lineage>
        <taxon>Bacteria</taxon>
        <taxon>Bacillati</taxon>
        <taxon>Actinomycetota</taxon>
        <taxon>Actinomycetes</taxon>
        <taxon>Mycobacteriales</taxon>
        <taxon>Nocardiaceae</taxon>
        <taxon>Nocardia</taxon>
    </lineage>
</organism>
<sequence>MATTPFDEPAHPAELAPKQPEHTLPRATETAHPRIRLGGILLGQLVLGQARPPRGAAAVTD</sequence>
<comment type="caution">
    <text evidence="2">The sequence shown here is derived from an EMBL/GenBank/DDBJ whole genome shotgun (WGS) entry which is preliminary data.</text>
</comment>
<gene>
    <name evidence="2" type="ORF">IT779_14595</name>
</gene>
<protein>
    <submittedName>
        <fullName evidence="2">Uncharacterized protein</fullName>
    </submittedName>
</protein>
<dbReference type="AlphaFoldDB" id="A0A931IA15"/>
<accession>A0A931IA15</accession>
<evidence type="ECO:0000313" key="3">
    <source>
        <dbReference type="Proteomes" id="UP000655751"/>
    </source>
</evidence>
<evidence type="ECO:0000256" key="1">
    <source>
        <dbReference type="SAM" id="MobiDB-lite"/>
    </source>
</evidence>
<dbReference type="EMBL" id="JADMLG010000005">
    <property type="protein sequence ID" value="MBH0777504.1"/>
    <property type="molecule type" value="Genomic_DNA"/>
</dbReference>
<proteinExistence type="predicted"/>
<reference evidence="2" key="1">
    <citation type="submission" date="2020-11" db="EMBL/GenBank/DDBJ databases">
        <title>Nocardia NEAU-351.nov., a novel actinomycete isolated from the cow dung.</title>
        <authorList>
            <person name="Zhang X."/>
        </authorList>
    </citation>
    <scope>NUCLEOTIDE SEQUENCE</scope>
    <source>
        <strain evidence="2">NEAU-351</strain>
    </source>
</reference>
<feature type="region of interest" description="Disordered" evidence="1">
    <location>
        <begin position="1"/>
        <end position="32"/>
    </location>
</feature>
<dbReference type="RefSeq" id="WP_196149844.1">
    <property type="nucleotide sequence ID" value="NZ_JADMLG010000005.1"/>
</dbReference>
<feature type="compositionally biased region" description="Basic and acidic residues" evidence="1">
    <location>
        <begin position="19"/>
        <end position="32"/>
    </location>
</feature>
<keyword evidence="3" id="KW-1185">Reference proteome</keyword>
<dbReference type="Proteomes" id="UP000655751">
    <property type="component" value="Unassembled WGS sequence"/>
</dbReference>
<name>A0A931IA15_9NOCA</name>